<dbReference type="Proteomes" id="UP000192422">
    <property type="component" value="Chromosome"/>
</dbReference>
<keyword evidence="3" id="KW-1185">Reference proteome</keyword>
<feature type="transmembrane region" description="Helical" evidence="1">
    <location>
        <begin position="35"/>
        <end position="53"/>
    </location>
</feature>
<evidence type="ECO:0000256" key="1">
    <source>
        <dbReference type="SAM" id="Phobius"/>
    </source>
</evidence>
<protein>
    <recommendedName>
        <fullName evidence="4">LemA family protein</fullName>
    </recommendedName>
</protein>
<sequence>MIIILSICALIVLGLFAFVACQLHPDGIELEIAKALLNLLTVVIVTQAGAIVYSRYEQKKRKDELSDSARMRILDSLTLVFGEIKRLRRKIRSRLLFLDNGAAVTRDAISLEVYDSSLNEINAMQITLEAVAKDVENMENLFSKPRKVFDAVSQMEAYLNTMVDEWEHNSVKFDDHTSKVDIAEFPKLADFLGEYKSSQFRKEFVHKYYSAADYMRADLMDGRSTAWKLKN</sequence>
<dbReference type="EMBL" id="CP053562">
    <property type="protein sequence ID" value="QPZ89686.1"/>
    <property type="molecule type" value="Genomic_DNA"/>
</dbReference>
<evidence type="ECO:0008006" key="4">
    <source>
        <dbReference type="Google" id="ProtNLM"/>
    </source>
</evidence>
<organism evidence="2 3">
    <name type="scientific">Thioclava electrotropha</name>
    <dbReference type="NCBI Taxonomy" id="1549850"/>
    <lineage>
        <taxon>Bacteria</taxon>
        <taxon>Pseudomonadati</taxon>
        <taxon>Pseudomonadota</taxon>
        <taxon>Alphaproteobacteria</taxon>
        <taxon>Rhodobacterales</taxon>
        <taxon>Paracoccaceae</taxon>
        <taxon>Thioclava</taxon>
    </lineage>
</organism>
<keyword evidence="1" id="KW-1133">Transmembrane helix</keyword>
<reference evidence="2 3" key="1">
    <citation type="submission" date="2020-05" db="EMBL/GenBank/DDBJ databases">
        <title>Thioclava electrotropha strain Elox9 finished genome.</title>
        <authorList>
            <person name="Rowe A.R."/>
            <person name="Wilbanks E.G."/>
        </authorList>
    </citation>
    <scope>NUCLEOTIDE SEQUENCE [LARGE SCALE GENOMIC DNA]</scope>
    <source>
        <strain evidence="2 3">Elox9</strain>
    </source>
</reference>
<accession>A0ABX6YPN8</accession>
<proteinExistence type="predicted"/>
<evidence type="ECO:0000313" key="3">
    <source>
        <dbReference type="Proteomes" id="UP000192422"/>
    </source>
</evidence>
<dbReference type="RefSeq" id="WP_133051991.1">
    <property type="nucleotide sequence ID" value="NZ_CP053562.1"/>
</dbReference>
<evidence type="ECO:0000313" key="2">
    <source>
        <dbReference type="EMBL" id="QPZ89686.1"/>
    </source>
</evidence>
<gene>
    <name evidence="2" type="ORF">AKL02_001495</name>
</gene>
<keyword evidence="1" id="KW-0472">Membrane</keyword>
<keyword evidence="1" id="KW-0812">Transmembrane</keyword>
<name>A0ABX6YPN8_9RHOB</name>